<sequence length="115" mass="12163">MRWVFVIVGVVTATTPTWADTTVVRTGLTAGPGVLITVFAVWALIARDPTRDHWAIAVTGLLMVMAPWLGGFAGDAASWAAWIGGAIAMLGAGSAYVADDAHELSRREELADILR</sequence>
<keyword evidence="1" id="KW-0472">Membrane</keyword>
<protein>
    <recommendedName>
        <fullName evidence="2">SPW repeat-containing integral membrane domain-containing protein</fullName>
    </recommendedName>
</protein>
<feature type="transmembrane region" description="Helical" evidence="1">
    <location>
        <begin position="53"/>
        <end position="73"/>
    </location>
</feature>
<keyword evidence="1" id="KW-1133">Transmembrane helix</keyword>
<keyword evidence="4" id="KW-1185">Reference proteome</keyword>
<evidence type="ECO:0000256" key="1">
    <source>
        <dbReference type="SAM" id="Phobius"/>
    </source>
</evidence>
<accession>A0ABT1H6Y1</accession>
<dbReference type="Pfam" id="PF03779">
    <property type="entry name" value="SPW"/>
    <property type="match status" value="1"/>
</dbReference>
<dbReference type="Proteomes" id="UP001205740">
    <property type="component" value="Unassembled WGS sequence"/>
</dbReference>
<evidence type="ECO:0000259" key="2">
    <source>
        <dbReference type="Pfam" id="PF03779"/>
    </source>
</evidence>
<dbReference type="RefSeq" id="WP_425581083.1">
    <property type="nucleotide sequence ID" value="NZ_BAAAOE010000007.1"/>
</dbReference>
<evidence type="ECO:0000313" key="3">
    <source>
        <dbReference type="EMBL" id="MCP2163010.1"/>
    </source>
</evidence>
<comment type="caution">
    <text evidence="3">The sequence shown here is derived from an EMBL/GenBank/DDBJ whole genome shotgun (WGS) entry which is preliminary data.</text>
</comment>
<proteinExistence type="predicted"/>
<feature type="transmembrane region" description="Helical" evidence="1">
    <location>
        <begin position="29"/>
        <end position="46"/>
    </location>
</feature>
<gene>
    <name evidence="3" type="ORF">LX12_004223</name>
</gene>
<feature type="transmembrane region" description="Helical" evidence="1">
    <location>
        <begin position="79"/>
        <end position="98"/>
    </location>
</feature>
<reference evidence="3 4" key="1">
    <citation type="submission" date="2022-06" db="EMBL/GenBank/DDBJ databases">
        <title>Genomic Encyclopedia of Archaeal and Bacterial Type Strains, Phase II (KMG-II): from individual species to whole genera.</title>
        <authorList>
            <person name="Goeker M."/>
        </authorList>
    </citation>
    <scope>NUCLEOTIDE SEQUENCE [LARGE SCALE GENOMIC DNA]</scope>
    <source>
        <strain evidence="3 4">DSM 45037</strain>
    </source>
</reference>
<dbReference type="InterPro" id="IPR005530">
    <property type="entry name" value="SPW"/>
</dbReference>
<organism evidence="3 4">
    <name type="scientific">Williamsia serinedens</name>
    <dbReference type="NCBI Taxonomy" id="391736"/>
    <lineage>
        <taxon>Bacteria</taxon>
        <taxon>Bacillati</taxon>
        <taxon>Actinomycetota</taxon>
        <taxon>Actinomycetes</taxon>
        <taxon>Mycobacteriales</taxon>
        <taxon>Nocardiaceae</taxon>
        <taxon>Williamsia</taxon>
    </lineage>
</organism>
<feature type="domain" description="SPW repeat-containing integral membrane" evidence="2">
    <location>
        <begin position="2"/>
        <end position="90"/>
    </location>
</feature>
<evidence type="ECO:0000313" key="4">
    <source>
        <dbReference type="Proteomes" id="UP001205740"/>
    </source>
</evidence>
<name>A0ABT1H6Y1_9NOCA</name>
<dbReference type="EMBL" id="JAMTCG010000010">
    <property type="protein sequence ID" value="MCP2163010.1"/>
    <property type="molecule type" value="Genomic_DNA"/>
</dbReference>
<keyword evidence="1" id="KW-0812">Transmembrane</keyword>